<dbReference type="EMBL" id="JAPKMY010000006">
    <property type="protein sequence ID" value="MCX5468509.1"/>
    <property type="molecule type" value="Genomic_DNA"/>
</dbReference>
<evidence type="ECO:0000256" key="3">
    <source>
        <dbReference type="ARBA" id="ARBA00022801"/>
    </source>
</evidence>
<dbReference type="GO" id="GO:0006281">
    <property type="term" value="P:DNA repair"/>
    <property type="evidence" value="ECO:0007669"/>
    <property type="project" value="UniProtKB-KW"/>
</dbReference>
<dbReference type="AlphaFoldDB" id="A0A9X3E1W7"/>
<keyword evidence="2" id="KW-0227">DNA damage</keyword>
<gene>
    <name evidence="7" type="primary">hchA</name>
    <name evidence="7" type="ORF">OSH00_12260</name>
</gene>
<dbReference type="PIRSF" id="PIRSF037798">
    <property type="entry name" value="Chaperone_HchA"/>
    <property type="match status" value="1"/>
</dbReference>
<dbReference type="InterPro" id="IPR029062">
    <property type="entry name" value="Class_I_gatase-like"/>
</dbReference>
<dbReference type="InterPro" id="IPR050325">
    <property type="entry name" value="Prot/Nucl_acid_deglycase"/>
</dbReference>
<name>A0A9X3E1W7_9GAMM</name>
<keyword evidence="4" id="KW-0346">Stress response</keyword>
<keyword evidence="3 7" id="KW-0378">Hydrolase</keyword>
<dbReference type="EC" id="3.5.1.124" evidence="7"/>
<proteinExistence type="predicted"/>
<dbReference type="GO" id="GO:0036524">
    <property type="term" value="F:protein deglycase activity"/>
    <property type="evidence" value="ECO:0007669"/>
    <property type="project" value="UniProtKB-EC"/>
</dbReference>
<evidence type="ECO:0000259" key="6">
    <source>
        <dbReference type="Pfam" id="PF01965"/>
    </source>
</evidence>
<keyword evidence="5" id="KW-0234">DNA repair</keyword>
<protein>
    <submittedName>
        <fullName evidence="7">Protein deglycase HchA</fullName>
        <ecNumber evidence="7">3.5.1.124</ecNumber>
    </submittedName>
</protein>
<dbReference type="Gene3D" id="3.40.50.880">
    <property type="match status" value="1"/>
</dbReference>
<reference evidence="7" key="1">
    <citation type="submission" date="2022-11" db="EMBL/GenBank/DDBJ databases">
        <title>Biodiversity and phylogenetic relationships of bacteria.</title>
        <authorList>
            <person name="Machado R.A.R."/>
            <person name="Bhat A."/>
            <person name="Loulou A."/>
            <person name="Kallel S."/>
        </authorList>
    </citation>
    <scope>NUCLEOTIDE SEQUENCE</scope>
    <source>
        <strain evidence="7">A-IN1</strain>
    </source>
</reference>
<dbReference type="InterPro" id="IPR017283">
    <property type="entry name" value="HchA"/>
</dbReference>
<dbReference type="Proteomes" id="UP001146019">
    <property type="component" value="Unassembled WGS sequence"/>
</dbReference>
<dbReference type="InterPro" id="IPR002818">
    <property type="entry name" value="DJ-1/PfpI"/>
</dbReference>
<sequence>MIKSLFGLSPQLTDDGSYSPSLLSLKMATSKITDYTPLKYEKPNDDKSLKILVLCTEQNHMPMKNGKLFSTGNHPVEMMVPMLHFKNAGFDFDIFTPTGKPVKIEMWAMPTEDENVISIYETYKDQFSNPKSLADFASAEFFDDESNYIAIFIPGGHGAMLGLPEDKNVGHLLKWAHNNDLFNLIICHGPAALLAAKPENGKDTFIFDGYKIAAFPDSMDKFTPLIGYMPGKLTWFYGEKLKKLGVKFVNSKADGTCFIDRKLITGASPKAANEFGKLGATKLLESLEIK</sequence>
<dbReference type="NCBIfam" id="NF003168">
    <property type="entry name" value="PRK04155.1"/>
    <property type="match status" value="1"/>
</dbReference>
<accession>A0A9X3E1W7</accession>
<evidence type="ECO:0000313" key="8">
    <source>
        <dbReference type="Proteomes" id="UP001146019"/>
    </source>
</evidence>
<evidence type="ECO:0000313" key="7">
    <source>
        <dbReference type="EMBL" id="MCX5468509.1"/>
    </source>
</evidence>
<dbReference type="Pfam" id="PF01965">
    <property type="entry name" value="DJ-1_PfpI"/>
    <property type="match status" value="1"/>
</dbReference>
<keyword evidence="8" id="KW-1185">Reference proteome</keyword>
<comment type="caution">
    <text evidence="7">The sequence shown here is derived from an EMBL/GenBank/DDBJ whole genome shotgun (WGS) entry which is preliminary data.</text>
</comment>
<dbReference type="PANTHER" id="PTHR48094:SF20">
    <property type="entry name" value="PROTEIN_NUCLEIC ACID DEGLYCASE 1"/>
    <property type="match status" value="1"/>
</dbReference>
<evidence type="ECO:0000256" key="1">
    <source>
        <dbReference type="ARBA" id="ARBA00022490"/>
    </source>
</evidence>
<keyword evidence="1" id="KW-0963">Cytoplasm</keyword>
<dbReference type="GO" id="GO:0019172">
    <property type="term" value="F:glyoxalase III activity"/>
    <property type="evidence" value="ECO:0007669"/>
    <property type="project" value="TreeGrafter"/>
</dbReference>
<evidence type="ECO:0000256" key="5">
    <source>
        <dbReference type="ARBA" id="ARBA00023204"/>
    </source>
</evidence>
<dbReference type="SUPFAM" id="SSF52317">
    <property type="entry name" value="Class I glutamine amidotransferase-like"/>
    <property type="match status" value="1"/>
</dbReference>
<evidence type="ECO:0000256" key="4">
    <source>
        <dbReference type="ARBA" id="ARBA00023016"/>
    </source>
</evidence>
<dbReference type="PANTHER" id="PTHR48094">
    <property type="entry name" value="PROTEIN/NUCLEIC ACID DEGLYCASE DJ-1-RELATED"/>
    <property type="match status" value="1"/>
</dbReference>
<dbReference type="RefSeq" id="WP_266130641.1">
    <property type="nucleotide sequence ID" value="NZ_JAPKMY010000006.1"/>
</dbReference>
<evidence type="ECO:0000256" key="2">
    <source>
        <dbReference type="ARBA" id="ARBA00022763"/>
    </source>
</evidence>
<dbReference type="GO" id="GO:0005737">
    <property type="term" value="C:cytoplasm"/>
    <property type="evidence" value="ECO:0007669"/>
    <property type="project" value="TreeGrafter"/>
</dbReference>
<organism evidence="7 8">
    <name type="scientific">Acinetobacter nematophilus</name>
    <dbReference type="NCBI Taxonomy" id="2994642"/>
    <lineage>
        <taxon>Bacteria</taxon>
        <taxon>Pseudomonadati</taxon>
        <taxon>Pseudomonadota</taxon>
        <taxon>Gammaproteobacteria</taxon>
        <taxon>Moraxellales</taxon>
        <taxon>Moraxellaceae</taxon>
        <taxon>Acinetobacter</taxon>
    </lineage>
</organism>
<feature type="domain" description="DJ-1/PfpI" evidence="6">
    <location>
        <begin position="75"/>
        <end position="202"/>
    </location>
</feature>
<dbReference type="GO" id="GO:0019243">
    <property type="term" value="P:methylglyoxal catabolic process to D-lactate via S-lactoyl-glutathione"/>
    <property type="evidence" value="ECO:0007669"/>
    <property type="project" value="TreeGrafter"/>
</dbReference>